<sequence>MKWRARHFIAASRVKSDMKKSLIAGLVAASSMLSMSTPSHAGISLSGTRVVYSATSKEASMVVKNQSKDDVMIQSWLEYDGDKKGDLPFAITPSLSRLGGDKQQILRIFYAGDGLPADRESVFWLSVQEIPQRAKGDNSLQIAVRQRIKLFYRPADLPGKVDEAPAQLKWRWSGDGGKPALDVVNDTPYFVSLGRASLKAGANTYPVVAEMIAPKSVKRLAVKDFTGHAQPVSAKVEFSSINDFGATVNTESDMSK</sequence>
<dbReference type="PANTHER" id="PTHR30251">
    <property type="entry name" value="PILUS ASSEMBLY CHAPERONE"/>
    <property type="match status" value="1"/>
</dbReference>
<evidence type="ECO:0000313" key="11">
    <source>
        <dbReference type="Proteomes" id="UP000494261"/>
    </source>
</evidence>
<feature type="domain" description="Pili assembly chaperone C-terminal" evidence="9">
    <location>
        <begin position="183"/>
        <end position="248"/>
    </location>
</feature>
<comment type="similarity">
    <text evidence="2">Belongs to the periplasmic pilus chaperone family.</text>
</comment>
<evidence type="ECO:0000256" key="2">
    <source>
        <dbReference type="ARBA" id="ARBA00007399"/>
    </source>
</evidence>
<name>A0A6P2KUJ5_9BURK</name>
<evidence type="ECO:0000313" key="10">
    <source>
        <dbReference type="EMBL" id="VWB61972.1"/>
    </source>
</evidence>
<protein>
    <submittedName>
        <fullName evidence="10">Pilus assembly protein</fullName>
    </submittedName>
</protein>
<evidence type="ECO:0000256" key="1">
    <source>
        <dbReference type="ARBA" id="ARBA00004418"/>
    </source>
</evidence>
<dbReference type="RefSeq" id="WP_235996020.1">
    <property type="nucleotide sequence ID" value="NZ_CABVQC010000016.1"/>
</dbReference>
<dbReference type="Gene3D" id="2.60.40.10">
    <property type="entry name" value="Immunoglobulins"/>
    <property type="match status" value="2"/>
</dbReference>
<dbReference type="SUPFAM" id="SSF49584">
    <property type="entry name" value="Periplasmic chaperone C-domain"/>
    <property type="match status" value="1"/>
</dbReference>
<feature type="chain" id="PRO_5026778074" evidence="7">
    <location>
        <begin position="42"/>
        <end position="256"/>
    </location>
</feature>
<evidence type="ECO:0000256" key="3">
    <source>
        <dbReference type="ARBA" id="ARBA00022558"/>
    </source>
</evidence>
<dbReference type="GO" id="GO:0030288">
    <property type="term" value="C:outer membrane-bounded periplasmic space"/>
    <property type="evidence" value="ECO:0007669"/>
    <property type="project" value="InterPro"/>
</dbReference>
<evidence type="ECO:0000259" key="9">
    <source>
        <dbReference type="Pfam" id="PF02753"/>
    </source>
</evidence>
<dbReference type="InterPro" id="IPR013783">
    <property type="entry name" value="Ig-like_fold"/>
</dbReference>
<dbReference type="Proteomes" id="UP000494261">
    <property type="component" value="Unassembled WGS sequence"/>
</dbReference>
<dbReference type="AlphaFoldDB" id="A0A6P2KUJ5"/>
<feature type="signal peptide" evidence="7">
    <location>
        <begin position="1"/>
        <end position="41"/>
    </location>
</feature>
<feature type="domain" description="Pili assembly chaperone N-terminal" evidence="8">
    <location>
        <begin position="42"/>
        <end position="157"/>
    </location>
</feature>
<comment type="subcellular location">
    <subcellularLocation>
        <location evidence="1">Periplasm</location>
    </subcellularLocation>
</comment>
<dbReference type="EMBL" id="CABVQC010000016">
    <property type="protein sequence ID" value="VWB61972.1"/>
    <property type="molecule type" value="Genomic_DNA"/>
</dbReference>
<evidence type="ECO:0000259" key="8">
    <source>
        <dbReference type="Pfam" id="PF00345"/>
    </source>
</evidence>
<dbReference type="SUPFAM" id="SSF49354">
    <property type="entry name" value="PapD-like"/>
    <property type="match status" value="1"/>
</dbReference>
<reference evidence="10 11" key="1">
    <citation type="submission" date="2019-09" db="EMBL/GenBank/DDBJ databases">
        <authorList>
            <person name="Depoorter E."/>
        </authorList>
    </citation>
    <scope>NUCLEOTIDE SEQUENCE [LARGE SCALE GENOMIC DNA]</scope>
    <source>
        <strain evidence="10">LMG 13014</strain>
    </source>
</reference>
<keyword evidence="4 7" id="KW-0732">Signal</keyword>
<dbReference type="GO" id="GO:0071555">
    <property type="term" value="P:cell wall organization"/>
    <property type="evidence" value="ECO:0007669"/>
    <property type="project" value="InterPro"/>
</dbReference>
<evidence type="ECO:0000256" key="7">
    <source>
        <dbReference type="SAM" id="SignalP"/>
    </source>
</evidence>
<dbReference type="InterPro" id="IPR036316">
    <property type="entry name" value="Pili_assmbl_chap_C_dom_sf"/>
</dbReference>
<organism evidence="10 11">
    <name type="scientific">Burkholderia aenigmatica</name>
    <dbReference type="NCBI Taxonomy" id="2015348"/>
    <lineage>
        <taxon>Bacteria</taxon>
        <taxon>Pseudomonadati</taxon>
        <taxon>Pseudomonadota</taxon>
        <taxon>Betaproteobacteria</taxon>
        <taxon>Burkholderiales</taxon>
        <taxon>Burkholderiaceae</taxon>
        <taxon>Burkholderia</taxon>
        <taxon>Burkholderia cepacia complex</taxon>
    </lineage>
</organism>
<evidence type="ECO:0000256" key="4">
    <source>
        <dbReference type="ARBA" id="ARBA00022729"/>
    </source>
</evidence>
<accession>A0A6P2KUJ5</accession>
<dbReference type="InterPro" id="IPR008962">
    <property type="entry name" value="PapD-like_sf"/>
</dbReference>
<keyword evidence="3" id="KW-1029">Fimbrium biogenesis</keyword>
<dbReference type="InterPro" id="IPR001829">
    <property type="entry name" value="Pili_assmbl_chaperone_bac"/>
</dbReference>
<dbReference type="FunFam" id="2.60.40.10:FF:000458">
    <property type="entry name" value="Molecular chaperone FimC"/>
    <property type="match status" value="1"/>
</dbReference>
<dbReference type="InterPro" id="IPR016147">
    <property type="entry name" value="Pili_assmbl_chaperone_N"/>
</dbReference>
<dbReference type="Pfam" id="PF02753">
    <property type="entry name" value="PapD_C"/>
    <property type="match status" value="1"/>
</dbReference>
<dbReference type="InterPro" id="IPR050643">
    <property type="entry name" value="Periplasmic_pilus_chap"/>
</dbReference>
<keyword evidence="6" id="KW-0143">Chaperone</keyword>
<dbReference type="PRINTS" id="PR00969">
    <property type="entry name" value="CHAPERONPILI"/>
</dbReference>
<dbReference type="InterPro" id="IPR016148">
    <property type="entry name" value="Pili_assmbl_chaperone_C"/>
</dbReference>
<dbReference type="Pfam" id="PF00345">
    <property type="entry name" value="PapD_N"/>
    <property type="match status" value="1"/>
</dbReference>
<proteinExistence type="inferred from homology"/>
<keyword evidence="5" id="KW-0574">Periplasm</keyword>
<evidence type="ECO:0000256" key="6">
    <source>
        <dbReference type="ARBA" id="ARBA00023186"/>
    </source>
</evidence>
<gene>
    <name evidence="10" type="ORF">BLA13014_02766</name>
</gene>
<evidence type="ECO:0000256" key="5">
    <source>
        <dbReference type="ARBA" id="ARBA00022764"/>
    </source>
</evidence>
<dbReference type="PANTHER" id="PTHR30251:SF2">
    <property type="entry name" value="FIMBRIAL CHAPERONE YADV-RELATED"/>
    <property type="match status" value="1"/>
</dbReference>